<comment type="similarity">
    <text evidence="1">Belongs to the sigma-70 factor family. ECF subfamily.</text>
</comment>
<dbReference type="InterPro" id="IPR013325">
    <property type="entry name" value="RNA_pol_sigma_r2"/>
</dbReference>
<keyword evidence="4" id="KW-0804">Transcription</keyword>
<dbReference type="InterPro" id="IPR014327">
    <property type="entry name" value="RNA_pol_sigma70_bacteroid"/>
</dbReference>
<dbReference type="Gene3D" id="1.10.10.10">
    <property type="entry name" value="Winged helix-like DNA-binding domain superfamily/Winged helix DNA-binding domain"/>
    <property type="match status" value="1"/>
</dbReference>
<dbReference type="Proteomes" id="UP000428260">
    <property type="component" value="Chromosome"/>
</dbReference>
<dbReference type="NCBIfam" id="TIGR02985">
    <property type="entry name" value="Sig70_bacteroi1"/>
    <property type="match status" value="1"/>
</dbReference>
<dbReference type="InterPro" id="IPR013249">
    <property type="entry name" value="RNA_pol_sigma70_r4_t2"/>
</dbReference>
<evidence type="ECO:0000313" key="8">
    <source>
        <dbReference type="Proteomes" id="UP000428260"/>
    </source>
</evidence>
<organism evidence="7 8">
    <name type="scientific">Maribellus comscasis</name>
    <dbReference type="NCBI Taxonomy" id="2681766"/>
    <lineage>
        <taxon>Bacteria</taxon>
        <taxon>Pseudomonadati</taxon>
        <taxon>Bacteroidota</taxon>
        <taxon>Bacteroidia</taxon>
        <taxon>Marinilabiliales</taxon>
        <taxon>Prolixibacteraceae</taxon>
        <taxon>Maribellus</taxon>
    </lineage>
</organism>
<dbReference type="PANTHER" id="PTHR43133:SF46">
    <property type="entry name" value="RNA POLYMERASE SIGMA-70 FACTOR ECF SUBFAMILY"/>
    <property type="match status" value="1"/>
</dbReference>
<dbReference type="InterPro" id="IPR000792">
    <property type="entry name" value="Tscrpt_reg_LuxR_C"/>
</dbReference>
<name>A0A6I6JL06_9BACT</name>
<dbReference type="Gene3D" id="1.10.1740.10">
    <property type="match status" value="1"/>
</dbReference>
<dbReference type="SUPFAM" id="SSF88659">
    <property type="entry name" value="Sigma3 and sigma4 domains of RNA polymerase sigma factors"/>
    <property type="match status" value="1"/>
</dbReference>
<dbReference type="PRINTS" id="PR00038">
    <property type="entry name" value="HTHLUXR"/>
</dbReference>
<dbReference type="PANTHER" id="PTHR43133">
    <property type="entry name" value="RNA POLYMERASE ECF-TYPE SIGMA FACTO"/>
    <property type="match status" value="1"/>
</dbReference>
<feature type="domain" description="RNA polymerase sigma factor 70 region 4 type 2" evidence="6">
    <location>
        <begin position="138"/>
        <end position="189"/>
    </location>
</feature>
<dbReference type="InterPro" id="IPR036388">
    <property type="entry name" value="WH-like_DNA-bd_sf"/>
</dbReference>
<dbReference type="InterPro" id="IPR013324">
    <property type="entry name" value="RNA_pol_sigma_r3/r4-like"/>
</dbReference>
<dbReference type="GO" id="GO:0016987">
    <property type="term" value="F:sigma factor activity"/>
    <property type="evidence" value="ECO:0007669"/>
    <property type="project" value="UniProtKB-KW"/>
</dbReference>
<dbReference type="InterPro" id="IPR014284">
    <property type="entry name" value="RNA_pol_sigma-70_dom"/>
</dbReference>
<keyword evidence="8" id="KW-1185">Reference proteome</keyword>
<evidence type="ECO:0000313" key="7">
    <source>
        <dbReference type="EMBL" id="QGY43476.1"/>
    </source>
</evidence>
<gene>
    <name evidence="7" type="ORF">GM418_07325</name>
</gene>
<evidence type="ECO:0000259" key="6">
    <source>
        <dbReference type="Pfam" id="PF08281"/>
    </source>
</evidence>
<dbReference type="Pfam" id="PF08281">
    <property type="entry name" value="Sigma70_r4_2"/>
    <property type="match status" value="1"/>
</dbReference>
<dbReference type="KEGG" id="mcos:GM418_07325"/>
<dbReference type="AlphaFoldDB" id="A0A6I6JL06"/>
<evidence type="ECO:0000256" key="3">
    <source>
        <dbReference type="ARBA" id="ARBA00023082"/>
    </source>
</evidence>
<proteinExistence type="inferred from homology"/>
<evidence type="ECO:0000259" key="5">
    <source>
        <dbReference type="Pfam" id="PF04542"/>
    </source>
</evidence>
<dbReference type="NCBIfam" id="TIGR02937">
    <property type="entry name" value="sigma70-ECF"/>
    <property type="match status" value="1"/>
</dbReference>
<evidence type="ECO:0000256" key="2">
    <source>
        <dbReference type="ARBA" id="ARBA00023015"/>
    </source>
</evidence>
<dbReference type="SUPFAM" id="SSF88946">
    <property type="entry name" value="Sigma2 domain of RNA polymerase sigma factors"/>
    <property type="match status" value="1"/>
</dbReference>
<dbReference type="InterPro" id="IPR039425">
    <property type="entry name" value="RNA_pol_sigma-70-like"/>
</dbReference>
<evidence type="ECO:0000256" key="4">
    <source>
        <dbReference type="ARBA" id="ARBA00023163"/>
    </source>
</evidence>
<keyword evidence="3" id="KW-0731">Sigma factor</keyword>
<dbReference type="Pfam" id="PF04542">
    <property type="entry name" value="Sigma70_r2"/>
    <property type="match status" value="1"/>
</dbReference>
<protein>
    <submittedName>
        <fullName evidence="7">RNA polymerase sigma-70 factor</fullName>
    </submittedName>
</protein>
<dbReference type="EMBL" id="CP046401">
    <property type="protein sequence ID" value="QGY43476.1"/>
    <property type="molecule type" value="Genomic_DNA"/>
</dbReference>
<accession>A0A6I6JL06</accession>
<feature type="domain" description="RNA polymerase sigma-70 region 2" evidence="5">
    <location>
        <begin position="44"/>
        <end position="109"/>
    </location>
</feature>
<dbReference type="GO" id="GO:0003677">
    <property type="term" value="F:DNA binding"/>
    <property type="evidence" value="ECO:0007669"/>
    <property type="project" value="InterPro"/>
</dbReference>
<dbReference type="GO" id="GO:0006352">
    <property type="term" value="P:DNA-templated transcription initiation"/>
    <property type="evidence" value="ECO:0007669"/>
    <property type="project" value="InterPro"/>
</dbReference>
<reference evidence="7 8" key="1">
    <citation type="submission" date="2019-11" db="EMBL/GenBank/DDBJ databases">
        <authorList>
            <person name="Zheng R.K."/>
            <person name="Sun C.M."/>
        </authorList>
    </citation>
    <scope>NUCLEOTIDE SEQUENCE [LARGE SCALE GENOMIC DNA]</scope>
    <source>
        <strain evidence="7 8">WC007</strain>
    </source>
</reference>
<dbReference type="InterPro" id="IPR007627">
    <property type="entry name" value="RNA_pol_sigma70_r2"/>
</dbReference>
<sequence>MLNIRHLLILFKTTALLKSVEKNSDKQLISELKSGNILAFNQFFEIYSSKLFYFAKGYLKSVEESEELVQEVFTTIWEKRGQLKEESSFKAYIFTIAFNIIKKHFRKKAQFRKFADNELLKEATIETTQQIDYNSLKDYILELTKSLPEKRREVFIKSRFEGHSNKEIADELGLSKKTIENHLNLALKEIRNKMGNKKLPVILFFFMFIK</sequence>
<evidence type="ECO:0000256" key="1">
    <source>
        <dbReference type="ARBA" id="ARBA00010641"/>
    </source>
</evidence>
<dbReference type="CDD" id="cd06171">
    <property type="entry name" value="Sigma70_r4"/>
    <property type="match status" value="1"/>
</dbReference>
<keyword evidence="2" id="KW-0805">Transcription regulation</keyword>